<reference evidence="5 6" key="1">
    <citation type="submission" date="2024-02" db="EMBL/GenBank/DDBJ databases">
        <title>High-quality chromosome-scale genome assembly of Pensacola bahiagrass (Paspalum notatum Flugge var. saurae).</title>
        <authorList>
            <person name="Vega J.M."/>
            <person name="Podio M."/>
            <person name="Orjuela J."/>
            <person name="Siena L.A."/>
            <person name="Pessino S.C."/>
            <person name="Combes M.C."/>
            <person name="Mariac C."/>
            <person name="Albertini E."/>
            <person name="Pupilli F."/>
            <person name="Ortiz J.P.A."/>
            <person name="Leblanc O."/>
        </authorList>
    </citation>
    <scope>NUCLEOTIDE SEQUENCE [LARGE SCALE GENOMIC DNA]</scope>
    <source>
        <strain evidence="5">R1</strain>
        <tissue evidence="5">Leaf</tissue>
    </source>
</reference>
<protein>
    <recommendedName>
        <fullName evidence="4">3'-5' exonuclease domain-containing protein</fullName>
    </recommendedName>
</protein>
<organism evidence="5 6">
    <name type="scientific">Paspalum notatum var. saurae</name>
    <dbReference type="NCBI Taxonomy" id="547442"/>
    <lineage>
        <taxon>Eukaryota</taxon>
        <taxon>Viridiplantae</taxon>
        <taxon>Streptophyta</taxon>
        <taxon>Embryophyta</taxon>
        <taxon>Tracheophyta</taxon>
        <taxon>Spermatophyta</taxon>
        <taxon>Magnoliopsida</taxon>
        <taxon>Liliopsida</taxon>
        <taxon>Poales</taxon>
        <taxon>Poaceae</taxon>
        <taxon>PACMAD clade</taxon>
        <taxon>Panicoideae</taxon>
        <taxon>Andropogonodae</taxon>
        <taxon>Paspaleae</taxon>
        <taxon>Paspalinae</taxon>
        <taxon>Paspalum</taxon>
    </lineage>
</organism>
<feature type="domain" description="3'-5' exonuclease" evidence="4">
    <location>
        <begin position="85"/>
        <end position="205"/>
    </location>
</feature>
<evidence type="ECO:0000313" key="6">
    <source>
        <dbReference type="Proteomes" id="UP001341281"/>
    </source>
</evidence>
<dbReference type="EMBL" id="CP144747">
    <property type="protein sequence ID" value="WVZ61483.1"/>
    <property type="molecule type" value="Genomic_DNA"/>
</dbReference>
<name>A0AAQ3WHD9_PASNO</name>
<feature type="compositionally biased region" description="Acidic residues" evidence="3">
    <location>
        <begin position="320"/>
        <end position="342"/>
    </location>
</feature>
<dbReference type="PANTHER" id="PTHR13620">
    <property type="entry name" value="3-5 EXONUCLEASE"/>
    <property type="match status" value="1"/>
</dbReference>
<dbReference type="Pfam" id="PF01612">
    <property type="entry name" value="DNA_pol_A_exo1"/>
    <property type="match status" value="1"/>
</dbReference>
<dbReference type="InterPro" id="IPR002562">
    <property type="entry name" value="3'-5'_exonuclease_dom"/>
</dbReference>
<feature type="region of interest" description="Disordered" evidence="3">
    <location>
        <begin position="230"/>
        <end position="250"/>
    </location>
</feature>
<evidence type="ECO:0000256" key="1">
    <source>
        <dbReference type="ARBA" id="ARBA00022722"/>
    </source>
</evidence>
<keyword evidence="1" id="KW-0540">Nuclease</keyword>
<evidence type="ECO:0000259" key="4">
    <source>
        <dbReference type="Pfam" id="PF01612"/>
    </source>
</evidence>
<dbReference type="Gene3D" id="3.30.420.10">
    <property type="entry name" value="Ribonuclease H-like superfamily/Ribonuclease H"/>
    <property type="match status" value="1"/>
</dbReference>
<proteinExistence type="predicted"/>
<dbReference type="GO" id="GO:0005634">
    <property type="term" value="C:nucleus"/>
    <property type="evidence" value="ECO:0007669"/>
    <property type="project" value="TreeGrafter"/>
</dbReference>
<feature type="region of interest" description="Disordered" evidence="3">
    <location>
        <begin position="298"/>
        <end position="409"/>
    </location>
</feature>
<evidence type="ECO:0000256" key="2">
    <source>
        <dbReference type="ARBA" id="ARBA00022801"/>
    </source>
</evidence>
<dbReference type="GO" id="GO:0008408">
    <property type="term" value="F:3'-5' exonuclease activity"/>
    <property type="evidence" value="ECO:0007669"/>
    <property type="project" value="InterPro"/>
</dbReference>
<feature type="compositionally biased region" description="Acidic residues" evidence="3">
    <location>
        <begin position="352"/>
        <end position="366"/>
    </location>
</feature>
<dbReference type="CDD" id="cd06141">
    <property type="entry name" value="WRN_exo"/>
    <property type="match status" value="1"/>
</dbReference>
<dbReference type="AlphaFoldDB" id="A0AAQ3WHD9"/>
<dbReference type="SUPFAM" id="SSF53098">
    <property type="entry name" value="Ribonuclease H-like"/>
    <property type="match status" value="1"/>
</dbReference>
<dbReference type="InterPro" id="IPR036397">
    <property type="entry name" value="RNaseH_sf"/>
</dbReference>
<gene>
    <name evidence="5" type="ORF">U9M48_011346</name>
</gene>
<evidence type="ECO:0000256" key="3">
    <source>
        <dbReference type="SAM" id="MobiDB-lite"/>
    </source>
</evidence>
<dbReference type="GO" id="GO:0005737">
    <property type="term" value="C:cytoplasm"/>
    <property type="evidence" value="ECO:0007669"/>
    <property type="project" value="TreeGrafter"/>
</dbReference>
<evidence type="ECO:0000313" key="5">
    <source>
        <dbReference type="EMBL" id="WVZ61483.1"/>
    </source>
</evidence>
<feature type="compositionally biased region" description="Pro residues" evidence="3">
    <location>
        <begin position="238"/>
        <end position="250"/>
    </location>
</feature>
<sequence length="427" mass="46523">MEMEAVVVSTRLRRATPFHDAYTVRVSDRRFTSLATSRPADARRWVTTTRWLHAGLLHRGRLVVGLGVQWTAPRLPLHGALPLPCTLQLCVGHRCLVFHIVHADAVPEALRRFLADPRVTFAGSGSANDARMLWAHYGLRVARGAELRAVAGMGNASVEDMARRFLGYAGIRKPRDVAMSAWHAPRLSLDQVQYASVDAYLAFRLGVVVLYPAAKVAAAPLPVLRRAPTPAQQRAPVRPAPPPVQQLAPPPVRAAAPRAFSGMPMPAAGAVHVVADTDDSSDTDEDVCRTVGLRVRAYASDSEQDEDDGDVTGSLGSYDDAVDNGDDEEGYNSVDDQEDEEGDNVHNHQEDGEGYSVDDEEDDGVLIDDNGMDGVAISNLEEEDGGQSEAMLDGGDDALSPDDWYDEEVDYGCDQDDEDEFEEFYLL</sequence>
<keyword evidence="6" id="KW-1185">Reference proteome</keyword>
<keyword evidence="2" id="KW-0378">Hydrolase</keyword>
<dbReference type="GO" id="GO:0006139">
    <property type="term" value="P:nucleobase-containing compound metabolic process"/>
    <property type="evidence" value="ECO:0007669"/>
    <property type="project" value="InterPro"/>
</dbReference>
<accession>A0AAQ3WHD9</accession>
<dbReference type="Proteomes" id="UP001341281">
    <property type="component" value="Chromosome 03"/>
</dbReference>
<dbReference type="GO" id="GO:0003676">
    <property type="term" value="F:nucleic acid binding"/>
    <property type="evidence" value="ECO:0007669"/>
    <property type="project" value="InterPro"/>
</dbReference>
<dbReference type="PANTHER" id="PTHR13620:SF57">
    <property type="entry name" value="OS07G0112400 PROTEIN"/>
    <property type="match status" value="1"/>
</dbReference>
<dbReference type="InterPro" id="IPR051132">
    <property type="entry name" value="3-5_Exonuclease_domain"/>
</dbReference>
<dbReference type="InterPro" id="IPR012337">
    <property type="entry name" value="RNaseH-like_sf"/>
</dbReference>
<feature type="compositionally biased region" description="Acidic residues" evidence="3">
    <location>
        <begin position="394"/>
        <end position="409"/>
    </location>
</feature>